<feature type="signal peptide" evidence="1">
    <location>
        <begin position="1"/>
        <end position="18"/>
    </location>
</feature>
<sequence>MKKFLLAFGLLAATTAFAEAPVVHSYGCGSFRLDVIANSMSKVNGEYVTSQKIRALGEHGMQMQMTLMPASDGNDYGFEYVHPDGSDSHFLNVELIRTNMDQPRLIGTFPCQRIAG</sequence>
<keyword evidence="3" id="KW-1185">Reference proteome</keyword>
<feature type="chain" id="PRO_5045241242" description="Secreted protein" evidence="1">
    <location>
        <begin position="19"/>
        <end position="116"/>
    </location>
</feature>
<evidence type="ECO:0008006" key="4">
    <source>
        <dbReference type="Google" id="ProtNLM"/>
    </source>
</evidence>
<evidence type="ECO:0000313" key="3">
    <source>
        <dbReference type="Proteomes" id="UP000192380"/>
    </source>
</evidence>
<protein>
    <recommendedName>
        <fullName evidence="4">Secreted protein</fullName>
    </recommendedName>
</protein>
<organism evidence="2 3">
    <name type="scientific">Pantoea stewartii subsp. stewartii DC283</name>
    <dbReference type="NCBI Taxonomy" id="660596"/>
    <lineage>
        <taxon>Bacteria</taxon>
        <taxon>Pseudomonadati</taxon>
        <taxon>Pseudomonadota</taxon>
        <taxon>Gammaproteobacteria</taxon>
        <taxon>Enterobacterales</taxon>
        <taxon>Erwiniaceae</taxon>
        <taxon>Pantoea</taxon>
    </lineage>
</organism>
<proteinExistence type="predicted"/>
<evidence type="ECO:0000256" key="1">
    <source>
        <dbReference type="SAM" id="SignalP"/>
    </source>
</evidence>
<dbReference type="EMBL" id="CP017581">
    <property type="protein sequence ID" value="ARF48194.1"/>
    <property type="molecule type" value="Genomic_DNA"/>
</dbReference>
<reference evidence="2 3" key="1">
    <citation type="submission" date="2016-10" db="EMBL/GenBank/DDBJ databases">
        <title>Complete Genome Assembly of Pantoea stewartii subsp. stewartii DC283, a Corn Pathogen.</title>
        <authorList>
            <person name="Duong D.A."/>
            <person name="Stevens A.M."/>
            <person name="Jensen R.V."/>
        </authorList>
    </citation>
    <scope>NUCLEOTIDE SEQUENCE [LARGE SCALE GENOMIC DNA]</scope>
    <source>
        <strain evidence="2 3">DC283</strain>
    </source>
</reference>
<evidence type="ECO:0000313" key="2">
    <source>
        <dbReference type="EMBL" id="ARF48194.1"/>
    </source>
</evidence>
<gene>
    <name evidence="2" type="ORF">DSJ_01535</name>
</gene>
<keyword evidence="1" id="KW-0732">Signal</keyword>
<name>A0ABN4Z0R8_PANSE</name>
<accession>A0ABN4Z0R8</accession>
<dbReference type="Proteomes" id="UP000192380">
    <property type="component" value="Chromosome"/>
</dbReference>